<evidence type="ECO:0000256" key="2">
    <source>
        <dbReference type="ARBA" id="ARBA00022490"/>
    </source>
</evidence>
<dbReference type="PROSITE" id="PS50943">
    <property type="entry name" value="HTH_CROC1"/>
    <property type="match status" value="1"/>
</dbReference>
<dbReference type="InterPro" id="IPR051476">
    <property type="entry name" value="Bac_ResReg_Asp_Phosphatase"/>
</dbReference>
<dbReference type="InterPro" id="IPR019734">
    <property type="entry name" value="TPR_rpt"/>
</dbReference>
<comment type="similarity">
    <text evidence="5">Belongs to the Rap family.</text>
</comment>
<dbReference type="EMBL" id="QJKK01000003">
    <property type="protein sequence ID" value="RAL25669.1"/>
    <property type="molecule type" value="Genomic_DNA"/>
</dbReference>
<evidence type="ECO:0000256" key="4">
    <source>
        <dbReference type="ARBA" id="ARBA00022803"/>
    </source>
</evidence>
<feature type="domain" description="HTH cro/C1-type" evidence="7">
    <location>
        <begin position="19"/>
        <end position="72"/>
    </location>
</feature>
<evidence type="ECO:0000256" key="1">
    <source>
        <dbReference type="ARBA" id="ARBA00004496"/>
    </source>
</evidence>
<keyword evidence="4 6" id="KW-0802">TPR repeat</keyword>
<dbReference type="Proteomes" id="UP000251213">
    <property type="component" value="Unassembled WGS sequence"/>
</dbReference>
<dbReference type="CDD" id="cd00093">
    <property type="entry name" value="HTH_XRE"/>
    <property type="match status" value="1"/>
</dbReference>
<evidence type="ECO:0000256" key="5">
    <source>
        <dbReference type="ARBA" id="ARBA00038253"/>
    </source>
</evidence>
<reference evidence="8 9" key="1">
    <citation type="submission" date="2018-06" db="EMBL/GenBank/DDBJ databases">
        <title>Thermoflavimicrobium daqus sp. nov., a thermophilic microbe isolated from Moutai-flavour Daqu.</title>
        <authorList>
            <person name="Wang X."/>
            <person name="Zhou H."/>
        </authorList>
    </citation>
    <scope>NUCLEOTIDE SEQUENCE [LARGE SCALE GENOMIC DNA]</scope>
    <source>
        <strain evidence="8 9">FBKL4.011</strain>
    </source>
</reference>
<dbReference type="SUPFAM" id="SSF47413">
    <property type="entry name" value="lambda repressor-like DNA-binding domains"/>
    <property type="match status" value="1"/>
</dbReference>
<dbReference type="GO" id="GO:0005737">
    <property type="term" value="C:cytoplasm"/>
    <property type="evidence" value="ECO:0007669"/>
    <property type="project" value="UniProtKB-SubCell"/>
</dbReference>
<reference evidence="8 9" key="2">
    <citation type="submission" date="2018-06" db="EMBL/GenBank/DDBJ databases">
        <authorList>
            <person name="Zhirakovskaya E."/>
        </authorList>
    </citation>
    <scope>NUCLEOTIDE SEQUENCE [LARGE SCALE GENOMIC DNA]</scope>
    <source>
        <strain evidence="8 9">FBKL4.011</strain>
    </source>
</reference>
<feature type="repeat" description="TPR" evidence="6">
    <location>
        <begin position="325"/>
        <end position="358"/>
    </location>
</feature>
<feature type="repeat" description="TPR" evidence="6">
    <location>
        <begin position="285"/>
        <end position="318"/>
    </location>
</feature>
<organism evidence="8 9">
    <name type="scientific">Thermoflavimicrobium daqui</name>
    <dbReference type="NCBI Taxonomy" id="2137476"/>
    <lineage>
        <taxon>Bacteria</taxon>
        <taxon>Bacillati</taxon>
        <taxon>Bacillota</taxon>
        <taxon>Bacilli</taxon>
        <taxon>Bacillales</taxon>
        <taxon>Thermoactinomycetaceae</taxon>
        <taxon>Thermoflavimicrobium</taxon>
    </lineage>
</organism>
<dbReference type="InterPro" id="IPR010982">
    <property type="entry name" value="Lambda_DNA-bd_dom_sf"/>
</dbReference>
<dbReference type="AlphaFoldDB" id="A0A364K5T3"/>
<evidence type="ECO:0000256" key="3">
    <source>
        <dbReference type="ARBA" id="ARBA00022737"/>
    </source>
</evidence>
<accession>A0A364K5T3</accession>
<evidence type="ECO:0000259" key="7">
    <source>
        <dbReference type="PROSITE" id="PS50943"/>
    </source>
</evidence>
<dbReference type="Pfam" id="PF13181">
    <property type="entry name" value="TPR_8"/>
    <property type="match status" value="1"/>
</dbReference>
<protein>
    <recommendedName>
        <fullName evidence="7">HTH cro/C1-type domain-containing protein</fullName>
    </recommendedName>
</protein>
<gene>
    <name evidence="8" type="ORF">DL897_06210</name>
</gene>
<comment type="subcellular location">
    <subcellularLocation>
        <location evidence="1">Cytoplasm</location>
    </subcellularLocation>
</comment>
<dbReference type="InterPro" id="IPR011990">
    <property type="entry name" value="TPR-like_helical_dom_sf"/>
</dbReference>
<keyword evidence="3" id="KW-0677">Repeat</keyword>
<proteinExistence type="inferred from homology"/>
<keyword evidence="9" id="KW-1185">Reference proteome</keyword>
<dbReference type="SMART" id="SM00028">
    <property type="entry name" value="TPR"/>
    <property type="match status" value="5"/>
</dbReference>
<feature type="repeat" description="TPR" evidence="6">
    <location>
        <begin position="365"/>
        <end position="398"/>
    </location>
</feature>
<keyword evidence="2" id="KW-0963">Cytoplasm</keyword>
<dbReference type="OrthoDB" id="2985470at2"/>
<dbReference type="SUPFAM" id="SSF48452">
    <property type="entry name" value="TPR-like"/>
    <property type="match status" value="2"/>
</dbReference>
<dbReference type="SMART" id="SM00530">
    <property type="entry name" value="HTH_XRE"/>
    <property type="match status" value="1"/>
</dbReference>
<dbReference type="Gene3D" id="1.25.40.10">
    <property type="entry name" value="Tetratricopeptide repeat domain"/>
    <property type="match status" value="2"/>
</dbReference>
<evidence type="ECO:0000313" key="8">
    <source>
        <dbReference type="EMBL" id="RAL25669.1"/>
    </source>
</evidence>
<name>A0A364K5T3_9BACL</name>
<dbReference type="InterPro" id="IPR001387">
    <property type="entry name" value="Cro/C1-type_HTH"/>
</dbReference>
<dbReference type="Pfam" id="PF13424">
    <property type="entry name" value="TPR_12"/>
    <property type="match status" value="1"/>
</dbReference>
<dbReference type="PROSITE" id="PS50005">
    <property type="entry name" value="TPR"/>
    <property type="match status" value="3"/>
</dbReference>
<sequence>MRCFMKESIFVSLKLGELIKKARKGKGFRQEDLADDLISTATISNIERGAYTVSKSKLEHVCSKLELDLENINLPEKEEFSEREMQFLLIMLEQDIDACNLEHAWKSLQNFSIASDHPLQAWFYYLKGKYYFKKNVWNQASVCFSKGIQVIDNFPEVIYSNISAACYNELSRIAYYQNDIEQALNYVNTGIEIFVQSGERVYLEYQLLVNKVIYLKNQKRIEEALRTLHLMWNEMDKIKSTEVLLNMYELHAELLNKTERYEEATTYALAGMELARIEGNHERLFDLWTVLGSSYIYLEQWNKAEQCLQSALRLKERIKKEYLLISTYTQLGKLYSTTGKVRVAIHTLEEAVRLGKQTNDAFRLCEALEVLGDCYLRKDKNKKAKKSYEEALYIAEQHALKVQARNILLKLACCCQKSDPENYQKYIESFFQMHIQLQERREIAMKLENQIDSLKLHSDPPGS</sequence>
<dbReference type="GO" id="GO:0003677">
    <property type="term" value="F:DNA binding"/>
    <property type="evidence" value="ECO:0007669"/>
    <property type="project" value="InterPro"/>
</dbReference>
<dbReference type="Pfam" id="PF01381">
    <property type="entry name" value="HTH_3"/>
    <property type="match status" value="1"/>
</dbReference>
<dbReference type="Gene3D" id="1.10.260.40">
    <property type="entry name" value="lambda repressor-like DNA-binding domains"/>
    <property type="match status" value="1"/>
</dbReference>
<dbReference type="PANTHER" id="PTHR46630:SF1">
    <property type="entry name" value="TETRATRICOPEPTIDE REPEAT PROTEIN 29"/>
    <property type="match status" value="1"/>
</dbReference>
<evidence type="ECO:0000313" key="9">
    <source>
        <dbReference type="Proteomes" id="UP000251213"/>
    </source>
</evidence>
<comment type="caution">
    <text evidence="8">The sequence shown here is derived from an EMBL/GenBank/DDBJ whole genome shotgun (WGS) entry which is preliminary data.</text>
</comment>
<evidence type="ECO:0000256" key="6">
    <source>
        <dbReference type="PROSITE-ProRule" id="PRU00339"/>
    </source>
</evidence>
<dbReference type="PANTHER" id="PTHR46630">
    <property type="entry name" value="TETRATRICOPEPTIDE REPEAT PROTEIN 29"/>
    <property type="match status" value="1"/>
</dbReference>